<evidence type="ECO:0000256" key="2">
    <source>
        <dbReference type="ARBA" id="ARBA00007758"/>
    </source>
</evidence>
<comment type="caution">
    <text evidence="7">The sequence shown here is derived from an EMBL/GenBank/DDBJ whole genome shotgun (WGS) entry which is preliminary data.</text>
</comment>
<dbReference type="InterPro" id="IPR036249">
    <property type="entry name" value="Thioredoxin-like_sf"/>
</dbReference>
<comment type="subcellular location">
    <subcellularLocation>
        <location evidence="1">Cell inner membrane</location>
        <topology evidence="1">Single-pass membrane protein</topology>
        <orientation evidence="1">Periplasmic side</orientation>
    </subcellularLocation>
</comment>
<keyword evidence="8" id="KW-1185">Reference proteome</keyword>
<keyword evidence="3" id="KW-0201">Cytochrome c-type biogenesis</keyword>
<keyword evidence="4" id="KW-1015">Disulfide bond</keyword>
<evidence type="ECO:0000256" key="3">
    <source>
        <dbReference type="ARBA" id="ARBA00022748"/>
    </source>
</evidence>
<dbReference type="Pfam" id="PF08534">
    <property type="entry name" value="Redoxin"/>
    <property type="match status" value="1"/>
</dbReference>
<dbReference type="GO" id="GO:0017004">
    <property type="term" value="P:cytochrome complex assembly"/>
    <property type="evidence" value="ECO:0007669"/>
    <property type="project" value="UniProtKB-KW"/>
</dbReference>
<organism evidence="7 8">
    <name type="scientific">Photobacterium proteolyticum</name>
    <dbReference type="NCBI Taxonomy" id="1903952"/>
    <lineage>
        <taxon>Bacteria</taxon>
        <taxon>Pseudomonadati</taxon>
        <taxon>Pseudomonadota</taxon>
        <taxon>Gammaproteobacteria</taxon>
        <taxon>Vibrionales</taxon>
        <taxon>Vibrionaceae</taxon>
        <taxon>Photobacterium</taxon>
    </lineage>
</organism>
<feature type="domain" description="Thioredoxin" evidence="6">
    <location>
        <begin position="33"/>
        <end position="175"/>
    </location>
</feature>
<dbReference type="STRING" id="1903952.BIT28_04535"/>
<comment type="similarity">
    <text evidence="2">Belongs to the thioredoxin family. DsbE subfamily.</text>
</comment>
<keyword evidence="5" id="KW-0676">Redox-active center</keyword>
<dbReference type="AlphaFoldDB" id="A0A1Q9GSD2"/>
<accession>A0A1Q9GSD2</accession>
<dbReference type="NCBIfam" id="TIGR00385">
    <property type="entry name" value="dsbE"/>
    <property type="match status" value="1"/>
</dbReference>
<gene>
    <name evidence="7" type="ORF">BIT28_04535</name>
</gene>
<dbReference type="OrthoDB" id="9799347at2"/>
<evidence type="ECO:0000256" key="5">
    <source>
        <dbReference type="ARBA" id="ARBA00023284"/>
    </source>
</evidence>
<reference evidence="7 8" key="1">
    <citation type="submission" date="2016-09" db="EMBL/GenBank/DDBJ databases">
        <title>Photobacterium proteolyticum sp. nov. a protease producing bacterium isolated from ocean sediments of Laizhou Bay.</title>
        <authorList>
            <person name="Li Y."/>
        </authorList>
    </citation>
    <scope>NUCLEOTIDE SEQUENCE [LARGE SCALE GENOMIC DNA]</scope>
    <source>
        <strain evidence="7 8">13-12</strain>
    </source>
</reference>
<dbReference type="GO" id="GO:0005886">
    <property type="term" value="C:plasma membrane"/>
    <property type="evidence" value="ECO:0007669"/>
    <property type="project" value="UniProtKB-SubCell"/>
</dbReference>
<dbReference type="CDD" id="cd03010">
    <property type="entry name" value="TlpA_like_DsbE"/>
    <property type="match status" value="1"/>
</dbReference>
<dbReference type="PANTHER" id="PTHR42852">
    <property type="entry name" value="THIOL:DISULFIDE INTERCHANGE PROTEIN DSBE"/>
    <property type="match status" value="1"/>
</dbReference>
<dbReference type="InterPro" id="IPR013740">
    <property type="entry name" value="Redoxin"/>
</dbReference>
<evidence type="ECO:0000313" key="8">
    <source>
        <dbReference type="Proteomes" id="UP000186905"/>
    </source>
</evidence>
<evidence type="ECO:0000256" key="4">
    <source>
        <dbReference type="ARBA" id="ARBA00023157"/>
    </source>
</evidence>
<evidence type="ECO:0000313" key="7">
    <source>
        <dbReference type="EMBL" id="OLQ77627.1"/>
    </source>
</evidence>
<dbReference type="PROSITE" id="PS51352">
    <property type="entry name" value="THIOREDOXIN_2"/>
    <property type="match status" value="1"/>
</dbReference>
<dbReference type="PANTHER" id="PTHR42852:SF6">
    <property type="entry name" value="THIOL:DISULFIDE INTERCHANGE PROTEIN DSBE"/>
    <property type="match status" value="1"/>
</dbReference>
<dbReference type="Proteomes" id="UP000186905">
    <property type="component" value="Unassembled WGS sequence"/>
</dbReference>
<dbReference type="GO" id="GO:0015036">
    <property type="term" value="F:disulfide oxidoreductase activity"/>
    <property type="evidence" value="ECO:0007669"/>
    <property type="project" value="InterPro"/>
</dbReference>
<dbReference type="InterPro" id="IPR004799">
    <property type="entry name" value="Periplasmic_diS_OxRdtase_DsbE"/>
</dbReference>
<dbReference type="InterPro" id="IPR050553">
    <property type="entry name" value="Thioredoxin_ResA/DsbE_sf"/>
</dbReference>
<dbReference type="InterPro" id="IPR013766">
    <property type="entry name" value="Thioredoxin_domain"/>
</dbReference>
<dbReference type="Gene3D" id="3.40.30.10">
    <property type="entry name" value="Glutaredoxin"/>
    <property type="match status" value="1"/>
</dbReference>
<proteinExistence type="inferred from homology"/>
<evidence type="ECO:0000259" key="6">
    <source>
        <dbReference type="PROSITE" id="PS51352"/>
    </source>
</evidence>
<evidence type="ECO:0000256" key="1">
    <source>
        <dbReference type="ARBA" id="ARBA00004383"/>
    </source>
</evidence>
<protein>
    <submittedName>
        <fullName evidence="7">Thiol:disulfide interchange protein</fullName>
    </submittedName>
</protein>
<name>A0A1Q9GSD2_9GAMM</name>
<dbReference type="EMBL" id="MJIL01000060">
    <property type="protein sequence ID" value="OLQ77627.1"/>
    <property type="molecule type" value="Genomic_DNA"/>
</dbReference>
<dbReference type="SUPFAM" id="SSF52833">
    <property type="entry name" value="Thioredoxin-like"/>
    <property type="match status" value="1"/>
</dbReference>
<dbReference type="GO" id="GO:0030288">
    <property type="term" value="C:outer membrane-bounded periplasmic space"/>
    <property type="evidence" value="ECO:0007669"/>
    <property type="project" value="InterPro"/>
</dbReference>
<dbReference type="RefSeq" id="WP_075763306.1">
    <property type="nucleotide sequence ID" value="NZ_MJIL01000060.1"/>
</dbReference>
<sequence>MKISRFIPLLLVLLGGAIIAFAMRVDNTTTASPLQGRSMPEFSLSSLDNEQFTLTQASLTGQVRLLNVWASWCGICKSEHPFLLELAQKDKMSVIGLNYRDDRHAALKELSLSGNPYQAVIFDPKGSLAIDLGVYGTPESYLVDRYGVIRHRYVGALNRKIWEQEFVPVLKQIEEGKNG</sequence>